<organism evidence="1 2">
    <name type="scientific">Zymomonas mobilis</name>
    <dbReference type="NCBI Taxonomy" id="542"/>
    <lineage>
        <taxon>Bacteria</taxon>
        <taxon>Pseudomonadati</taxon>
        <taxon>Pseudomonadota</taxon>
        <taxon>Alphaproteobacteria</taxon>
        <taxon>Sphingomonadales</taxon>
        <taxon>Zymomonadaceae</taxon>
        <taxon>Zymomonas</taxon>
    </lineage>
</organism>
<gene>
    <name evidence="1" type="ORF">FBY58_1758</name>
</gene>
<proteinExistence type="predicted"/>
<sequence length="145" mass="14699">MLIARLRALLVGVLELGGADFAGVGVIVASDSGILPIASLRTDYALTRSIDGSALEMLAAVSRSDSLYHDGFHILSPDLHVVALSQYLAAPIIQGAVLGDSRGGGARYAAALFGSAVPGVLATGVATSTYGVAIFQSGAEMEPNL</sequence>
<protein>
    <submittedName>
        <fullName evidence="1">Uncharacterized protein</fullName>
    </submittedName>
</protein>
<evidence type="ECO:0000313" key="2">
    <source>
        <dbReference type="Proteomes" id="UP000316887"/>
    </source>
</evidence>
<name>A0A542VUL1_ZYMMB</name>
<dbReference type="Proteomes" id="UP000316887">
    <property type="component" value="Unassembled WGS sequence"/>
</dbReference>
<reference evidence="1 2" key="1">
    <citation type="submission" date="2019-06" db="EMBL/GenBank/DDBJ databases">
        <title>Genome sequencing of Zymomonas mobilis strains for genetic engineering and biofuel applications.</title>
        <authorList>
            <person name="Teravest M."/>
        </authorList>
    </citation>
    <scope>NUCLEOTIDE SEQUENCE [LARGE SCALE GENOMIC DNA]</scope>
    <source>
        <strain evidence="1 2">AN0101</strain>
    </source>
</reference>
<dbReference type="AlphaFoldDB" id="A0A542VUL1"/>
<dbReference type="EMBL" id="VFOF01000002">
    <property type="protein sequence ID" value="TQL15013.1"/>
    <property type="molecule type" value="Genomic_DNA"/>
</dbReference>
<accession>A0A542VUL1</accession>
<evidence type="ECO:0000313" key="1">
    <source>
        <dbReference type="EMBL" id="TQL15013.1"/>
    </source>
</evidence>
<comment type="caution">
    <text evidence="1">The sequence shown here is derived from an EMBL/GenBank/DDBJ whole genome shotgun (WGS) entry which is preliminary data.</text>
</comment>